<reference evidence="3" key="1">
    <citation type="submission" date="2016-03" db="EMBL/GenBank/DDBJ databases">
        <authorList>
            <person name="Ploux O."/>
        </authorList>
    </citation>
    <scope>NUCLEOTIDE SEQUENCE [LARGE SCALE GENOMIC DNA]</scope>
    <source>
        <strain evidence="3">UK7</strain>
    </source>
</reference>
<accession>A0A1E1KAD4</accession>
<evidence type="ECO:0000313" key="3">
    <source>
        <dbReference type="Proteomes" id="UP000178129"/>
    </source>
</evidence>
<keyword evidence="1" id="KW-0472">Membrane</keyword>
<sequence length="79" mass="8871">MRRNSRKVVVHVVLFLAVLMLIIILNLPESNSKFFAWDRFRYETSSATLLEARGICPGLEKTPKPVLVVSRVASVDLGT</sequence>
<evidence type="ECO:0000313" key="2">
    <source>
        <dbReference type="EMBL" id="CZS94900.1"/>
    </source>
</evidence>
<evidence type="ECO:0000256" key="1">
    <source>
        <dbReference type="SAM" id="Phobius"/>
    </source>
</evidence>
<dbReference type="EMBL" id="FJUW01000009">
    <property type="protein sequence ID" value="CZS94900.1"/>
    <property type="molecule type" value="Genomic_DNA"/>
</dbReference>
<keyword evidence="3" id="KW-1185">Reference proteome</keyword>
<dbReference type="STRING" id="914237.A0A1E1KAD4"/>
<gene>
    <name evidence="2" type="ORF">RCO7_06505</name>
</gene>
<dbReference type="InParanoid" id="A0A1E1KAD4"/>
<keyword evidence="1" id="KW-0812">Transmembrane</keyword>
<feature type="transmembrane region" description="Helical" evidence="1">
    <location>
        <begin position="9"/>
        <end position="27"/>
    </location>
</feature>
<comment type="caution">
    <text evidence="2">The sequence shown here is derived from an EMBL/GenBank/DDBJ whole genome shotgun (WGS) entry which is preliminary data.</text>
</comment>
<dbReference type="AlphaFoldDB" id="A0A1E1KAD4"/>
<dbReference type="Proteomes" id="UP000178129">
    <property type="component" value="Unassembled WGS sequence"/>
</dbReference>
<keyword evidence="1" id="KW-1133">Transmembrane helix</keyword>
<organism evidence="2 3">
    <name type="scientific">Rhynchosporium graminicola</name>
    <dbReference type="NCBI Taxonomy" id="2792576"/>
    <lineage>
        <taxon>Eukaryota</taxon>
        <taxon>Fungi</taxon>
        <taxon>Dikarya</taxon>
        <taxon>Ascomycota</taxon>
        <taxon>Pezizomycotina</taxon>
        <taxon>Leotiomycetes</taxon>
        <taxon>Helotiales</taxon>
        <taxon>Ploettnerulaceae</taxon>
        <taxon>Rhynchosporium</taxon>
    </lineage>
</organism>
<protein>
    <submittedName>
        <fullName evidence="2">Uncharacterized protein</fullName>
    </submittedName>
</protein>
<proteinExistence type="predicted"/>
<name>A0A1E1KAD4_9HELO</name>